<evidence type="ECO:0008006" key="4">
    <source>
        <dbReference type="Google" id="ProtNLM"/>
    </source>
</evidence>
<evidence type="ECO:0000313" key="3">
    <source>
        <dbReference type="Proteomes" id="UP000238034"/>
    </source>
</evidence>
<name>A0A2T0TQR5_9SPHI</name>
<dbReference type="OrthoDB" id="798200at2"/>
<keyword evidence="3" id="KW-1185">Reference proteome</keyword>
<protein>
    <recommendedName>
        <fullName evidence="4">Heat induced stress protein YflT</fullName>
    </recommendedName>
</protein>
<dbReference type="Proteomes" id="UP000238034">
    <property type="component" value="Unassembled WGS sequence"/>
</dbReference>
<evidence type="ECO:0000256" key="1">
    <source>
        <dbReference type="SAM" id="MobiDB-lite"/>
    </source>
</evidence>
<accession>A0A2T0TQR5</accession>
<gene>
    <name evidence="2" type="ORF">B0I27_1177</name>
</gene>
<reference evidence="2 3" key="1">
    <citation type="submission" date="2018-03" db="EMBL/GenBank/DDBJ databases">
        <title>Genomic Encyclopedia of Type Strains, Phase III (KMG-III): the genomes of soil and plant-associated and newly described type strains.</title>
        <authorList>
            <person name="Whitman W."/>
        </authorList>
    </citation>
    <scope>NUCLEOTIDE SEQUENCE [LARGE SCALE GENOMIC DNA]</scope>
    <source>
        <strain evidence="2 3">CGMCC 1.9313</strain>
    </source>
</reference>
<organism evidence="2 3">
    <name type="scientific">Arcticibacter pallidicorallinus</name>
    <dbReference type="NCBI Taxonomy" id="1259464"/>
    <lineage>
        <taxon>Bacteria</taxon>
        <taxon>Pseudomonadati</taxon>
        <taxon>Bacteroidota</taxon>
        <taxon>Sphingobacteriia</taxon>
        <taxon>Sphingobacteriales</taxon>
        <taxon>Sphingobacteriaceae</taxon>
        <taxon>Arcticibacter</taxon>
    </lineage>
</organism>
<comment type="caution">
    <text evidence="2">The sequence shown here is derived from an EMBL/GenBank/DDBJ whole genome shotgun (WGS) entry which is preliminary data.</text>
</comment>
<evidence type="ECO:0000313" key="2">
    <source>
        <dbReference type="EMBL" id="PRY48020.1"/>
    </source>
</evidence>
<dbReference type="EMBL" id="PVTH01000017">
    <property type="protein sequence ID" value="PRY48020.1"/>
    <property type="molecule type" value="Genomic_DNA"/>
</dbReference>
<dbReference type="RefSeq" id="WP_106295646.1">
    <property type="nucleotide sequence ID" value="NZ_PVTH01000017.1"/>
</dbReference>
<feature type="region of interest" description="Disordered" evidence="1">
    <location>
        <begin position="141"/>
        <end position="167"/>
    </location>
</feature>
<dbReference type="AlphaFoldDB" id="A0A2T0TQR5"/>
<sequence length="167" mass="17895">MSHTVIGIFNSSSQAQDAVEYLTANGFDRDNLDIRTSQAGSLEPSQGGAMEVSDPIGDFFGRIFGPSVSDASRYTEAGRNGTIVTVHAMSGDQAMAAARILDSHGAADVDDHTDAGTLRSEEPRLRSRIIDGKVEDRFRLRGQNLNDDQGTVRRPDVDVDASNKGAL</sequence>
<proteinExistence type="predicted"/>